<dbReference type="GO" id="GO:0016747">
    <property type="term" value="F:acyltransferase activity, transferring groups other than amino-acyl groups"/>
    <property type="evidence" value="ECO:0007669"/>
    <property type="project" value="InterPro"/>
</dbReference>
<dbReference type="InterPro" id="IPR000182">
    <property type="entry name" value="GNAT_dom"/>
</dbReference>
<comment type="caution">
    <text evidence="2">The sequence shown here is derived from an EMBL/GenBank/DDBJ whole genome shotgun (WGS) entry which is preliminary data.</text>
</comment>
<dbReference type="AlphaFoldDB" id="A0AA41YCK4"/>
<keyword evidence="3" id="KW-1185">Reference proteome</keyword>
<protein>
    <submittedName>
        <fullName evidence="2">GNAT family N-acetyltransferase</fullName>
    </submittedName>
</protein>
<dbReference type="EMBL" id="JAPAAF010000007">
    <property type="protein sequence ID" value="MCW0482547.1"/>
    <property type="molecule type" value="Genomic_DNA"/>
</dbReference>
<dbReference type="InterPro" id="IPR039968">
    <property type="entry name" value="BcerS-like"/>
</dbReference>
<dbReference type="RefSeq" id="WP_282591152.1">
    <property type="nucleotide sequence ID" value="NZ_JAPAAF010000007.1"/>
</dbReference>
<organism evidence="2 3">
    <name type="scientific">Gaoshiqia sediminis</name>
    <dbReference type="NCBI Taxonomy" id="2986998"/>
    <lineage>
        <taxon>Bacteria</taxon>
        <taxon>Pseudomonadati</taxon>
        <taxon>Bacteroidota</taxon>
        <taxon>Bacteroidia</taxon>
        <taxon>Marinilabiliales</taxon>
        <taxon>Prolixibacteraceae</taxon>
        <taxon>Gaoshiqia</taxon>
    </lineage>
</organism>
<proteinExistence type="predicted"/>
<reference evidence="2" key="1">
    <citation type="submission" date="2022-10" db="EMBL/GenBank/DDBJ databases">
        <title>Gaoshiqiia sediminis gen. nov., sp. nov., isolated from coastal sediment.</title>
        <authorList>
            <person name="Yu W.X."/>
            <person name="Mu D.S."/>
            <person name="Du J.Z."/>
            <person name="Liang Y.Q."/>
        </authorList>
    </citation>
    <scope>NUCLEOTIDE SEQUENCE</scope>
    <source>
        <strain evidence="2">A06</strain>
    </source>
</reference>
<evidence type="ECO:0000259" key="1">
    <source>
        <dbReference type="PROSITE" id="PS51186"/>
    </source>
</evidence>
<name>A0AA41YCK4_9BACT</name>
<dbReference type="PANTHER" id="PTHR41368:SF1">
    <property type="entry name" value="PROTEIN YGHO"/>
    <property type="match status" value="1"/>
</dbReference>
<dbReference type="Gene3D" id="3.40.630.30">
    <property type="match status" value="1"/>
</dbReference>
<dbReference type="InterPro" id="IPR016181">
    <property type="entry name" value="Acyl_CoA_acyltransferase"/>
</dbReference>
<dbReference type="PROSITE" id="PS51186">
    <property type="entry name" value="GNAT"/>
    <property type="match status" value="1"/>
</dbReference>
<accession>A0AA41YCK4</accession>
<feature type="domain" description="N-acetyltransferase" evidence="1">
    <location>
        <begin position="202"/>
        <end position="374"/>
    </location>
</feature>
<evidence type="ECO:0000313" key="2">
    <source>
        <dbReference type="EMBL" id="MCW0482547.1"/>
    </source>
</evidence>
<dbReference type="PANTHER" id="PTHR41368">
    <property type="entry name" value="PROTEIN YGHO"/>
    <property type="match status" value="1"/>
</dbReference>
<evidence type="ECO:0000313" key="3">
    <source>
        <dbReference type="Proteomes" id="UP001163821"/>
    </source>
</evidence>
<gene>
    <name evidence="2" type="ORF">N2K84_07405</name>
</gene>
<sequence>MQLHIVNNPLTTKQFHRVPHLIYKGDKNWAAPLEIMVENTFSPDKNPSFKNGDAQRWVLVGAEGELLGRIAAFVNYDKAKTFEQPTGGCGFFECVNDQQAASTLFDAARDWLKERGLEAMDGPVNFGENYMNWGLLVDGFMAQGYGMPYNPPYYLNLFENYGFQLYFKQFSYHLDYTVPFPERFWKIAGWVAQKPGYTFQHFKYEEAEKFIKDFCHVYDEAWRFHEHFRPLDPQDLHDFLKDSKAVLDPEMIWFAYHDDEPIALFVMVPDINQIFRRLNGKMNFVNMLKFLYYKKTKVINRTRILIMGVAPKYQRSGIESAIFWCQEKLMKKKPQYTEVELSWAGDFNPKIVSLYESVGGKHVKTHYTMRYLFDRSKPFTRAPIIGAEKE</sequence>
<dbReference type="SUPFAM" id="SSF55729">
    <property type="entry name" value="Acyl-CoA N-acyltransferases (Nat)"/>
    <property type="match status" value="1"/>
</dbReference>
<dbReference type="Proteomes" id="UP001163821">
    <property type="component" value="Unassembled WGS sequence"/>
</dbReference>